<feature type="binding site" evidence="24">
    <location>
        <position position="211"/>
    </location>
    <ligand>
        <name>Mg(2+)</name>
        <dbReference type="ChEBI" id="CHEBI:18420"/>
        <label>1</label>
    </ligand>
</feature>
<evidence type="ECO:0000256" key="8">
    <source>
        <dbReference type="ARBA" id="ARBA00022490"/>
    </source>
</evidence>
<dbReference type="GO" id="GO:0005524">
    <property type="term" value="F:ATP binding"/>
    <property type="evidence" value="ECO:0007669"/>
    <property type="project" value="UniProtKB-KW"/>
</dbReference>
<dbReference type="PANTHER" id="PTHR11136:SF5">
    <property type="entry name" value="FOLYLPOLYGLUTAMATE SYNTHASE, MITOCHONDRIAL"/>
    <property type="match status" value="1"/>
</dbReference>
<keyword evidence="11 24" id="KW-0479">Metal-binding</keyword>
<dbReference type="SUPFAM" id="SSF53623">
    <property type="entry name" value="MurD-like peptide ligases, catalytic domain"/>
    <property type="match status" value="1"/>
</dbReference>
<evidence type="ECO:0000256" key="4">
    <source>
        <dbReference type="ARBA" id="ARBA00005150"/>
    </source>
</evidence>
<reference evidence="26" key="1">
    <citation type="submission" date="2015-10" db="EMBL/GenBank/DDBJ databases">
        <authorList>
            <person name="Devillers H."/>
        </authorList>
    </citation>
    <scope>NUCLEOTIDE SEQUENCE [LARGE SCALE GENOMIC DNA]</scope>
</reference>
<evidence type="ECO:0000256" key="9">
    <source>
        <dbReference type="ARBA" id="ARBA00022563"/>
    </source>
</evidence>
<dbReference type="EC" id="6.3.2.17" evidence="6 22"/>
<gene>
    <name evidence="25" type="ORF">LAQU0_S01e05908g</name>
</gene>
<evidence type="ECO:0000256" key="20">
    <source>
        <dbReference type="ARBA" id="ARBA00030876"/>
    </source>
</evidence>
<dbReference type="GO" id="GO:0005829">
    <property type="term" value="C:cytosol"/>
    <property type="evidence" value="ECO:0007669"/>
    <property type="project" value="TreeGrafter"/>
</dbReference>
<feature type="binding site" evidence="24">
    <location>
        <position position="183"/>
    </location>
    <ligand>
        <name>Mg(2+)</name>
        <dbReference type="ChEBI" id="CHEBI:18420"/>
        <label>1</label>
    </ligand>
</feature>
<evidence type="ECO:0000256" key="21">
    <source>
        <dbReference type="ARBA" id="ARBA00047493"/>
    </source>
</evidence>
<keyword evidence="15 24" id="KW-0460">Magnesium</keyword>
<evidence type="ECO:0000256" key="1">
    <source>
        <dbReference type="ARBA" id="ARBA00004273"/>
    </source>
</evidence>
<dbReference type="OrthoDB" id="5212574at2759"/>
<comment type="subcellular location">
    <subcellularLocation>
        <location evidence="3">Cytoplasm</location>
    </subcellularLocation>
    <subcellularLocation>
        <location evidence="1">Mitochondrion inner membrane</location>
    </subcellularLocation>
    <subcellularLocation>
        <location evidence="2">Mitochondrion matrix</location>
    </subcellularLocation>
</comment>
<feature type="binding site" evidence="23">
    <location>
        <position position="331"/>
    </location>
    <ligand>
        <name>ATP</name>
        <dbReference type="ChEBI" id="CHEBI:30616"/>
    </ligand>
</feature>
<evidence type="ECO:0000256" key="23">
    <source>
        <dbReference type="PIRSR" id="PIRSR038895-1"/>
    </source>
</evidence>
<evidence type="ECO:0000256" key="17">
    <source>
        <dbReference type="ARBA" id="ARBA00023136"/>
    </source>
</evidence>
<keyword evidence="9 22" id="KW-0554">One-carbon metabolism</keyword>
<dbReference type="PIRSF" id="PIRSF038895">
    <property type="entry name" value="FPGS"/>
    <property type="match status" value="1"/>
</dbReference>
<name>A0A0P1KM41_9SACH</name>
<evidence type="ECO:0000256" key="16">
    <source>
        <dbReference type="ARBA" id="ARBA00023128"/>
    </source>
</evidence>
<keyword evidence="16" id="KW-0496">Mitochondrion</keyword>
<protein>
    <recommendedName>
        <fullName evidence="7 22">Folylpolyglutamate synthase</fullName>
        <ecNumber evidence="6 22">6.3.2.17</ecNumber>
    </recommendedName>
    <alternativeName>
        <fullName evidence="20 22">Folylpoly-gamma-glutamate synthetase</fullName>
    </alternativeName>
    <alternativeName>
        <fullName evidence="19 22">Tetrahydrofolylpolyglutamate synthase</fullName>
    </alternativeName>
</protein>
<comment type="cofactor">
    <cofactor evidence="22">
        <name>a monovalent cation</name>
        <dbReference type="ChEBI" id="CHEBI:60242"/>
    </cofactor>
    <text evidence="22">A monovalent cation.</text>
</comment>
<keyword evidence="26" id="KW-1185">Reference proteome</keyword>
<evidence type="ECO:0000256" key="10">
    <source>
        <dbReference type="ARBA" id="ARBA00022598"/>
    </source>
</evidence>
<evidence type="ECO:0000256" key="2">
    <source>
        <dbReference type="ARBA" id="ARBA00004305"/>
    </source>
</evidence>
<dbReference type="InterPro" id="IPR036615">
    <property type="entry name" value="Mur_ligase_C_dom_sf"/>
</dbReference>
<dbReference type="FunFam" id="3.40.1190.10:FF:000009">
    <property type="entry name" value="Folylpolyglutamate synthase"/>
    <property type="match status" value="1"/>
</dbReference>
<comment type="pathway">
    <text evidence="4 22">Cofactor biosynthesis; tetrahydrofolylpolyglutamate biosynthesis.</text>
</comment>
<dbReference type="NCBIfam" id="TIGR01499">
    <property type="entry name" value="folC"/>
    <property type="match status" value="1"/>
</dbReference>
<dbReference type="AlphaFoldDB" id="A0A0P1KM41"/>
<dbReference type="InterPro" id="IPR018109">
    <property type="entry name" value="Folylpolyglutamate_synth_CS"/>
</dbReference>
<dbReference type="Proteomes" id="UP000236544">
    <property type="component" value="Unassembled WGS sequence"/>
</dbReference>
<dbReference type="Gene3D" id="3.90.190.20">
    <property type="entry name" value="Mur ligase, C-terminal domain"/>
    <property type="match status" value="1"/>
</dbReference>
<evidence type="ECO:0000256" key="13">
    <source>
        <dbReference type="ARBA" id="ARBA00022792"/>
    </source>
</evidence>
<dbReference type="GO" id="GO:0006730">
    <property type="term" value="P:one-carbon metabolic process"/>
    <property type="evidence" value="ECO:0007669"/>
    <property type="project" value="UniProtKB-KW"/>
</dbReference>
<keyword evidence="10 22" id="KW-0436">Ligase</keyword>
<sequence length="493" mass="54417">MRLSAPLRMSTRPARSYSDAIAALNSLQSNYANIMAIRASGDRKNKMNIWEMQEWSRRIGYSTSDFKKLNIVHITGTKGKGSTAAFTQSVLQQFGDQIRKIGLYTSPHLKSVRERIRINGQPICEEKFSGYFFDVWDRLEATSSPLDNFPHMTPGSKPGYFKYLTLLSFHVFMQEGCDSCIYEVGVGGEFDSTNIIESPTACGVSLLGIDHTFMLGETIEEIAWNKGGIFKKGSPAFTIAAQPAEGLKVLKDRAQERETSLTEVPILESLKKVKLGIAGDFQISNASLAVALASQHLVSLGVLDQNVQLTPDTELPQRFVDGLTLAKWNGRCQTIQDGAITWLIDGAHTKDSIEAASGWFKGEIVKTPRKKVLLFNQQTRDADALITNLHKCLFPEVVFDRVIFTTNVTWKSGGYSADLVSMNTSKEQVESLEVQNALRDSWLRMEPDANVDVVANIESAIDLVKAFDEPVEVVVTGSLHLVGGLLVALDGKD</sequence>
<evidence type="ECO:0000313" key="25">
    <source>
        <dbReference type="EMBL" id="CUS20407.1"/>
    </source>
</evidence>
<dbReference type="EMBL" id="LN890560">
    <property type="protein sequence ID" value="CUS20407.1"/>
    <property type="molecule type" value="Genomic_DNA"/>
</dbReference>
<dbReference type="PANTHER" id="PTHR11136">
    <property type="entry name" value="FOLYLPOLYGLUTAMATE SYNTHASE-RELATED"/>
    <property type="match status" value="1"/>
</dbReference>
<evidence type="ECO:0000313" key="26">
    <source>
        <dbReference type="Proteomes" id="UP000236544"/>
    </source>
</evidence>
<dbReference type="InterPro" id="IPR023600">
    <property type="entry name" value="Folylpolyglutamate_synth_euk"/>
</dbReference>
<evidence type="ECO:0000256" key="11">
    <source>
        <dbReference type="ARBA" id="ARBA00022723"/>
    </source>
</evidence>
<evidence type="ECO:0000256" key="12">
    <source>
        <dbReference type="ARBA" id="ARBA00022741"/>
    </source>
</evidence>
<evidence type="ECO:0000256" key="5">
    <source>
        <dbReference type="ARBA" id="ARBA00008276"/>
    </source>
</evidence>
<keyword evidence="13" id="KW-0999">Mitochondrion inner membrane</keyword>
<dbReference type="GO" id="GO:0046872">
    <property type="term" value="F:metal ion binding"/>
    <property type="evidence" value="ECO:0007669"/>
    <property type="project" value="UniProtKB-KW"/>
</dbReference>
<dbReference type="GO" id="GO:0005759">
    <property type="term" value="C:mitochondrial matrix"/>
    <property type="evidence" value="ECO:0007669"/>
    <property type="project" value="UniProtKB-SubCell"/>
</dbReference>
<dbReference type="PROSITE" id="PS01011">
    <property type="entry name" value="FOLYLPOLYGLU_SYNT_1"/>
    <property type="match status" value="1"/>
</dbReference>
<evidence type="ECO:0000256" key="15">
    <source>
        <dbReference type="ARBA" id="ARBA00022842"/>
    </source>
</evidence>
<comment type="catalytic activity">
    <reaction evidence="21 22">
        <text>(6S)-5,6,7,8-tetrahydrofolyl-(gamma-L-Glu)(n) + L-glutamate + ATP = (6S)-5,6,7,8-tetrahydrofolyl-(gamma-L-Glu)(n+1) + ADP + phosphate + H(+)</text>
        <dbReference type="Rhea" id="RHEA:10580"/>
        <dbReference type="Rhea" id="RHEA-COMP:14738"/>
        <dbReference type="Rhea" id="RHEA-COMP:14740"/>
        <dbReference type="ChEBI" id="CHEBI:15378"/>
        <dbReference type="ChEBI" id="CHEBI:29985"/>
        <dbReference type="ChEBI" id="CHEBI:30616"/>
        <dbReference type="ChEBI" id="CHEBI:43474"/>
        <dbReference type="ChEBI" id="CHEBI:141005"/>
        <dbReference type="ChEBI" id="CHEBI:456216"/>
        <dbReference type="EC" id="6.3.2.17"/>
    </reaction>
</comment>
<evidence type="ECO:0000256" key="6">
    <source>
        <dbReference type="ARBA" id="ARBA00013025"/>
    </source>
</evidence>
<evidence type="ECO:0000256" key="19">
    <source>
        <dbReference type="ARBA" id="ARBA00030592"/>
    </source>
</evidence>
<accession>A0A0P1KM41</accession>
<dbReference type="PROSITE" id="PS01012">
    <property type="entry name" value="FOLYLPOLYGLU_SYNT_2"/>
    <property type="match status" value="1"/>
</dbReference>
<evidence type="ECO:0000256" key="24">
    <source>
        <dbReference type="PIRSR" id="PIRSR038895-2"/>
    </source>
</evidence>
<evidence type="ECO:0000256" key="7">
    <source>
        <dbReference type="ARBA" id="ARBA00018660"/>
    </source>
</evidence>
<organism evidence="25 26">
    <name type="scientific">Lachancea quebecensis</name>
    <dbReference type="NCBI Taxonomy" id="1654605"/>
    <lineage>
        <taxon>Eukaryota</taxon>
        <taxon>Fungi</taxon>
        <taxon>Dikarya</taxon>
        <taxon>Ascomycota</taxon>
        <taxon>Saccharomycotina</taxon>
        <taxon>Saccharomycetes</taxon>
        <taxon>Saccharomycetales</taxon>
        <taxon>Saccharomycetaceae</taxon>
        <taxon>Lachancea</taxon>
    </lineage>
</organism>
<dbReference type="InterPro" id="IPR001645">
    <property type="entry name" value="Folylpolyglutamate_synth"/>
</dbReference>
<dbReference type="GO" id="GO:0005743">
    <property type="term" value="C:mitochondrial inner membrane"/>
    <property type="evidence" value="ECO:0007669"/>
    <property type="project" value="UniProtKB-SubCell"/>
</dbReference>
<dbReference type="GO" id="GO:0004326">
    <property type="term" value="F:tetrahydrofolylpolyglutamate synthase activity"/>
    <property type="evidence" value="ECO:0007669"/>
    <property type="project" value="UniProtKB-EC"/>
</dbReference>
<feature type="binding site" evidence="23">
    <location>
        <position position="345"/>
    </location>
    <ligand>
        <name>ATP</name>
        <dbReference type="ChEBI" id="CHEBI:30616"/>
    </ligand>
</feature>
<evidence type="ECO:0000256" key="14">
    <source>
        <dbReference type="ARBA" id="ARBA00022840"/>
    </source>
</evidence>
<evidence type="ECO:0000256" key="22">
    <source>
        <dbReference type="PIRNR" id="PIRNR038895"/>
    </source>
</evidence>
<dbReference type="UniPathway" id="UPA00850"/>
<comment type="function">
    <text evidence="18">Catalyzes conversion of folates to polyglutamate derivatives allowing concentration of folate compounds in the cell and the intracellular retention of these cofactors, which are important substrates for most of the folate-dependent enzymes that are involved in one-carbon transfer reactions involved in purine, pyrimidine and amino acid synthesis. Required for methionine synthesis and maintenance of intact mitochondrial DNA. Involved in telomere maintenance.</text>
</comment>
<evidence type="ECO:0000256" key="18">
    <source>
        <dbReference type="ARBA" id="ARBA00025142"/>
    </source>
</evidence>
<keyword evidence="17" id="KW-0472">Membrane</keyword>
<dbReference type="Gene3D" id="3.40.1190.10">
    <property type="entry name" value="Mur-like, catalytic domain"/>
    <property type="match status" value="1"/>
</dbReference>
<proteinExistence type="inferred from homology"/>
<dbReference type="SUPFAM" id="SSF53244">
    <property type="entry name" value="MurD-like peptide ligases, peptide-binding domain"/>
    <property type="match status" value="1"/>
</dbReference>
<dbReference type="InterPro" id="IPR036565">
    <property type="entry name" value="Mur-like_cat_sf"/>
</dbReference>
<keyword evidence="8" id="KW-0963">Cytoplasm</keyword>
<keyword evidence="14 23" id="KW-0067">ATP-binding</keyword>
<feature type="binding site" evidence="24">
    <location>
        <position position="106"/>
    </location>
    <ligand>
        <name>Mg(2+)</name>
        <dbReference type="ChEBI" id="CHEBI:18420"/>
        <label>1</label>
    </ligand>
</feature>
<comment type="similarity">
    <text evidence="5 22">Belongs to the folylpolyglutamate synthase family.</text>
</comment>
<evidence type="ECO:0000256" key="3">
    <source>
        <dbReference type="ARBA" id="ARBA00004496"/>
    </source>
</evidence>
<keyword evidence="12 23" id="KW-0547">Nucleotide-binding</keyword>